<organism evidence="9 10">
    <name type="scientific">Halodesulfovibrio spirochaetisodalis</name>
    <dbReference type="NCBI Taxonomy" id="1560234"/>
    <lineage>
        <taxon>Bacteria</taxon>
        <taxon>Pseudomonadati</taxon>
        <taxon>Thermodesulfobacteriota</taxon>
        <taxon>Desulfovibrionia</taxon>
        <taxon>Desulfovibrionales</taxon>
        <taxon>Desulfovibrionaceae</taxon>
        <taxon>Halodesulfovibrio</taxon>
    </lineage>
</organism>
<dbReference type="InterPro" id="IPR006330">
    <property type="entry name" value="Ado/ade_deaminase"/>
</dbReference>
<dbReference type="GO" id="GO:0043103">
    <property type="term" value="P:hypoxanthine salvage"/>
    <property type="evidence" value="ECO:0007669"/>
    <property type="project" value="TreeGrafter"/>
</dbReference>
<name>A0A1B7XPP6_9BACT</name>
<keyword evidence="6" id="KW-0862">Zinc</keyword>
<accession>A0A1B7XPP6</accession>
<dbReference type="SUPFAM" id="SSF51556">
    <property type="entry name" value="Metallo-dependent hydrolases"/>
    <property type="match status" value="1"/>
</dbReference>
<dbReference type="RefSeq" id="WP_066851332.1">
    <property type="nucleotide sequence ID" value="NZ_JXMS01000001.1"/>
</dbReference>
<comment type="similarity">
    <text evidence="2">Belongs to the metallo-dependent hydrolases superfamily. Adenosine and AMP deaminases family.</text>
</comment>
<evidence type="ECO:0000256" key="2">
    <source>
        <dbReference type="ARBA" id="ARBA00006676"/>
    </source>
</evidence>
<sequence length="500" mass="55900">MHSAQKIIVSAITFLLVLTIVPAFAETSTSANEKKTQAFYDSIRSHQLTLRGFISEMPKGGDLRVQLQGSVYPEAYLALAEKENYCITLPSYFPVPPINNTCPPGTTSTKKFFETEENYQKALDALSSTTIDNASHLFSIDTLTADQFGFLLSTIVNNAEYQHLDYLEILLPWFPKELTKPASRIKWQGTAKDMFPTLAALPKMSATEEGEKLLSDFMSSTEAHLESNNAKSVMVRMIANVDRTQPPSVVFAQLIFAFKTASADPRFVGVALSGDEKHPVALRDYQLQMEMLNFLKSKNEFSDVKTVITAGYLNFGMIEPTKFKNRIRTALSKGKASRISHGSALMYENNPFALLKILSNNKIPVEIGFTAEEQARFIAKDNNPFPVLLKYHVPIVIVSVDAGLTRTDITNEYVRAARDYPLSYTELKNLVRNTLEYSLLPGKSLWKTTSPYVVGDDCNDSLTTKTTGVCQKLLNESPKANKQWKLETEFAEFERKIAAN</sequence>
<evidence type="ECO:0000313" key="10">
    <source>
        <dbReference type="Proteomes" id="UP000091979"/>
    </source>
</evidence>
<dbReference type="GO" id="GO:0004000">
    <property type="term" value="F:adenosine deaminase activity"/>
    <property type="evidence" value="ECO:0007669"/>
    <property type="project" value="TreeGrafter"/>
</dbReference>
<feature type="chain" id="PRO_5008600908" description="adenosine deaminase" evidence="7">
    <location>
        <begin position="26"/>
        <end position="500"/>
    </location>
</feature>
<dbReference type="Gene3D" id="3.20.20.140">
    <property type="entry name" value="Metal-dependent hydrolases"/>
    <property type="match status" value="1"/>
</dbReference>
<dbReference type="GO" id="GO:0006154">
    <property type="term" value="P:adenosine catabolic process"/>
    <property type="evidence" value="ECO:0007669"/>
    <property type="project" value="TreeGrafter"/>
</dbReference>
<dbReference type="EC" id="3.5.4.4" evidence="3"/>
<dbReference type="STRING" id="1560234.SP90_00075"/>
<dbReference type="AlphaFoldDB" id="A0A1B7XPP6"/>
<evidence type="ECO:0000256" key="7">
    <source>
        <dbReference type="SAM" id="SignalP"/>
    </source>
</evidence>
<keyword evidence="10" id="KW-1185">Reference proteome</keyword>
<dbReference type="EMBL" id="JXMS01000001">
    <property type="protein sequence ID" value="OBQ57487.1"/>
    <property type="molecule type" value="Genomic_DNA"/>
</dbReference>
<comment type="caution">
    <text evidence="9">The sequence shown here is derived from an EMBL/GenBank/DDBJ whole genome shotgun (WGS) entry which is preliminary data.</text>
</comment>
<evidence type="ECO:0000256" key="3">
    <source>
        <dbReference type="ARBA" id="ARBA00012784"/>
    </source>
</evidence>
<proteinExistence type="inferred from homology"/>
<comment type="cofactor">
    <cofactor evidence="1">
        <name>Zn(2+)</name>
        <dbReference type="ChEBI" id="CHEBI:29105"/>
    </cofactor>
</comment>
<keyword evidence="4" id="KW-0479">Metal-binding</keyword>
<evidence type="ECO:0000256" key="6">
    <source>
        <dbReference type="ARBA" id="ARBA00022833"/>
    </source>
</evidence>
<dbReference type="PATRIC" id="fig|1560234.3.peg.15"/>
<gene>
    <name evidence="9" type="ORF">SP90_00075</name>
</gene>
<feature type="domain" description="Adenosine deaminase" evidence="8">
    <location>
        <begin position="224"/>
        <end position="443"/>
    </location>
</feature>
<evidence type="ECO:0000256" key="5">
    <source>
        <dbReference type="ARBA" id="ARBA00022801"/>
    </source>
</evidence>
<evidence type="ECO:0000259" key="8">
    <source>
        <dbReference type="Pfam" id="PF00962"/>
    </source>
</evidence>
<dbReference type="GO" id="GO:0005829">
    <property type="term" value="C:cytosol"/>
    <property type="evidence" value="ECO:0007669"/>
    <property type="project" value="TreeGrafter"/>
</dbReference>
<dbReference type="OrthoDB" id="105475at2"/>
<evidence type="ECO:0000256" key="4">
    <source>
        <dbReference type="ARBA" id="ARBA00022723"/>
    </source>
</evidence>
<dbReference type="Proteomes" id="UP000091979">
    <property type="component" value="Unassembled WGS sequence"/>
</dbReference>
<dbReference type="GO" id="GO:0046103">
    <property type="term" value="P:inosine biosynthetic process"/>
    <property type="evidence" value="ECO:0007669"/>
    <property type="project" value="TreeGrafter"/>
</dbReference>
<evidence type="ECO:0000256" key="1">
    <source>
        <dbReference type="ARBA" id="ARBA00001947"/>
    </source>
</evidence>
<dbReference type="InterPro" id="IPR032466">
    <property type="entry name" value="Metal_Hydrolase"/>
</dbReference>
<reference evidence="9 10" key="1">
    <citation type="submission" date="2015-01" db="EMBL/GenBank/DDBJ databases">
        <title>Desulfovibrio sp. JC271 draft genome sequence.</title>
        <authorList>
            <person name="Shivani Y."/>
            <person name="Subhash Y."/>
            <person name="Sasikala C."/>
            <person name="Ramana C.V."/>
        </authorList>
    </citation>
    <scope>NUCLEOTIDE SEQUENCE [LARGE SCALE GENOMIC DNA]</scope>
    <source>
        <strain evidence="9 10">JC271</strain>
    </source>
</reference>
<evidence type="ECO:0000313" key="9">
    <source>
        <dbReference type="EMBL" id="OBQ57487.1"/>
    </source>
</evidence>
<keyword evidence="5" id="KW-0378">Hydrolase</keyword>
<feature type="signal peptide" evidence="7">
    <location>
        <begin position="1"/>
        <end position="25"/>
    </location>
</feature>
<keyword evidence="7" id="KW-0732">Signal</keyword>
<dbReference type="GO" id="GO:0046872">
    <property type="term" value="F:metal ion binding"/>
    <property type="evidence" value="ECO:0007669"/>
    <property type="project" value="UniProtKB-KW"/>
</dbReference>
<protein>
    <recommendedName>
        <fullName evidence="3">adenosine deaminase</fullName>
        <ecNumber evidence="3">3.5.4.4</ecNumber>
    </recommendedName>
</protein>
<dbReference type="Pfam" id="PF00962">
    <property type="entry name" value="A_deaminase"/>
    <property type="match status" value="1"/>
</dbReference>
<dbReference type="PANTHER" id="PTHR11409:SF43">
    <property type="entry name" value="ADENOSINE DEAMINASE"/>
    <property type="match status" value="1"/>
</dbReference>
<dbReference type="PANTHER" id="PTHR11409">
    <property type="entry name" value="ADENOSINE DEAMINASE"/>
    <property type="match status" value="1"/>
</dbReference>
<dbReference type="InterPro" id="IPR001365">
    <property type="entry name" value="A_deaminase_dom"/>
</dbReference>